<reference evidence="4" key="1">
    <citation type="journal article" date="2019" name="Int. J. Syst. Evol. Microbiol.">
        <title>The Global Catalogue of Microorganisms (GCM) 10K type strain sequencing project: providing services to taxonomists for standard genome sequencing and annotation.</title>
        <authorList>
            <consortium name="The Broad Institute Genomics Platform"/>
            <consortium name="The Broad Institute Genome Sequencing Center for Infectious Disease"/>
            <person name="Wu L."/>
            <person name="Ma J."/>
        </authorList>
    </citation>
    <scope>NUCLEOTIDE SEQUENCE [LARGE SCALE GENOMIC DNA]</scope>
    <source>
        <strain evidence="4">JCM 3367</strain>
    </source>
</reference>
<evidence type="ECO:0000313" key="4">
    <source>
        <dbReference type="Proteomes" id="UP001499978"/>
    </source>
</evidence>
<dbReference type="GO" id="GO:0016746">
    <property type="term" value="F:acyltransferase activity"/>
    <property type="evidence" value="ECO:0007669"/>
    <property type="project" value="UniProtKB-KW"/>
</dbReference>
<keyword evidence="4" id="KW-1185">Reference proteome</keyword>
<protein>
    <submittedName>
        <fullName evidence="3">1-acyl-sn-glycerol-3-phosphate acyltransferase</fullName>
    </submittedName>
</protein>
<sequence length="220" mass="24234">MTTPLGPPMRLAFRWMTSRGLAGVWLRGELPRSRAVWAANHHSWWDPFLAATLLGGAGQRPSLVMRADNLTRFPYLRQVEVFGHDQPRRGLELLRAGRVLIVFPEGELRPAGPPGPVAPGAAWYAIRSGAPLCSAAVRLLMRGRQHPEAFVTVRPVDATGTLAEVTDRLAAVLAADLAEIDAANLTTDPRRPLPGWRLAARGRRGADERATWRRPEREPV</sequence>
<dbReference type="SUPFAM" id="SSF69593">
    <property type="entry name" value="Glycerol-3-phosphate (1)-acyltransferase"/>
    <property type="match status" value="1"/>
</dbReference>
<gene>
    <name evidence="3" type="ORF">GCM10010201_09310</name>
</gene>
<dbReference type="Pfam" id="PF01553">
    <property type="entry name" value="Acyltransferase"/>
    <property type="match status" value="1"/>
</dbReference>
<keyword evidence="3" id="KW-0012">Acyltransferase</keyword>
<feature type="domain" description="Phospholipid/glycerol acyltransferase" evidence="2">
    <location>
        <begin position="35"/>
        <end position="140"/>
    </location>
</feature>
<keyword evidence="3" id="KW-0808">Transferase</keyword>
<dbReference type="InterPro" id="IPR002123">
    <property type="entry name" value="Plipid/glycerol_acylTrfase"/>
</dbReference>
<evidence type="ECO:0000313" key="3">
    <source>
        <dbReference type="EMBL" id="GAA2515175.1"/>
    </source>
</evidence>
<accession>A0ABP6ADR4</accession>
<dbReference type="SMART" id="SM00563">
    <property type="entry name" value="PlsC"/>
    <property type="match status" value="1"/>
</dbReference>
<evidence type="ECO:0000256" key="1">
    <source>
        <dbReference type="SAM" id="MobiDB-lite"/>
    </source>
</evidence>
<dbReference type="EMBL" id="BAAARY010000003">
    <property type="protein sequence ID" value="GAA2515175.1"/>
    <property type="molecule type" value="Genomic_DNA"/>
</dbReference>
<name>A0ABP6ADR4_9ACTN</name>
<dbReference type="Proteomes" id="UP001499978">
    <property type="component" value="Unassembled WGS sequence"/>
</dbReference>
<organism evidence="3 4">
    <name type="scientific">Pilimelia columellifera subsp. columellifera</name>
    <dbReference type="NCBI Taxonomy" id="706583"/>
    <lineage>
        <taxon>Bacteria</taxon>
        <taxon>Bacillati</taxon>
        <taxon>Actinomycetota</taxon>
        <taxon>Actinomycetes</taxon>
        <taxon>Micromonosporales</taxon>
        <taxon>Micromonosporaceae</taxon>
        <taxon>Pilimelia</taxon>
    </lineage>
</organism>
<evidence type="ECO:0000259" key="2">
    <source>
        <dbReference type="SMART" id="SM00563"/>
    </source>
</evidence>
<feature type="compositionally biased region" description="Basic and acidic residues" evidence="1">
    <location>
        <begin position="204"/>
        <end position="220"/>
    </location>
</feature>
<dbReference type="RefSeq" id="WP_344168765.1">
    <property type="nucleotide sequence ID" value="NZ_BAAARY010000003.1"/>
</dbReference>
<feature type="region of interest" description="Disordered" evidence="1">
    <location>
        <begin position="191"/>
        <end position="220"/>
    </location>
</feature>
<proteinExistence type="predicted"/>
<comment type="caution">
    <text evidence="3">The sequence shown here is derived from an EMBL/GenBank/DDBJ whole genome shotgun (WGS) entry which is preliminary data.</text>
</comment>